<protein>
    <submittedName>
        <fullName evidence="1">Uncharacterized protein</fullName>
    </submittedName>
</protein>
<keyword evidence="2" id="KW-1185">Reference proteome</keyword>
<dbReference type="Proteomes" id="UP000278886">
    <property type="component" value="Chromosome"/>
</dbReference>
<evidence type="ECO:0000313" key="1">
    <source>
        <dbReference type="EMBL" id="AYF98528.1"/>
    </source>
</evidence>
<reference evidence="2" key="1">
    <citation type="submission" date="2018-09" db="EMBL/GenBank/DDBJ databases">
        <title>Genome sequencing of strain 2DFWR-13.</title>
        <authorList>
            <person name="Heo J."/>
            <person name="Kim S.-J."/>
            <person name="Kwon S.-W."/>
        </authorList>
    </citation>
    <scope>NUCLEOTIDE SEQUENCE [LARGE SCALE GENOMIC DNA]</scope>
    <source>
        <strain evidence="2">2DFWR-13</strain>
    </source>
</reference>
<name>A0A387B9U3_9MICO</name>
<dbReference type="EMBL" id="CP032630">
    <property type="protein sequence ID" value="AYF98528.1"/>
    <property type="molecule type" value="Genomic_DNA"/>
</dbReference>
<gene>
    <name evidence="1" type="ORF">D7I47_09820</name>
</gene>
<accession>A0A387B9U3</accession>
<proteinExistence type="predicted"/>
<dbReference type="KEGG" id="lyd:D7I47_09820"/>
<dbReference type="RefSeq" id="WP_120762875.1">
    <property type="nucleotide sequence ID" value="NZ_CP032630.1"/>
</dbReference>
<dbReference type="AlphaFoldDB" id="A0A387B9U3"/>
<evidence type="ECO:0000313" key="2">
    <source>
        <dbReference type="Proteomes" id="UP000278886"/>
    </source>
</evidence>
<sequence>MAAAVVAMCLVACAPTRPPRAESDAAVVAAVEAVPGVDGVLLSQYTAGLSGSGLTMKVFLDANGQGDLAAVADEVIGAAWSAVPYEPEGITLQALPGPLPDGARFGDSSDPGIDLTDVASRLGLESDDDSGSHLGSAGTSLHLKQAFLSARYGAWNDPG</sequence>
<organism evidence="1 2">
    <name type="scientific">Protaetiibacter intestinalis</name>
    <dbReference type="NCBI Taxonomy" id="2419774"/>
    <lineage>
        <taxon>Bacteria</taxon>
        <taxon>Bacillati</taxon>
        <taxon>Actinomycetota</taxon>
        <taxon>Actinomycetes</taxon>
        <taxon>Micrococcales</taxon>
        <taxon>Microbacteriaceae</taxon>
        <taxon>Protaetiibacter</taxon>
    </lineage>
</organism>